<dbReference type="InterPro" id="IPR014001">
    <property type="entry name" value="Helicase_ATP-bd"/>
</dbReference>
<evidence type="ECO:0000313" key="4">
    <source>
        <dbReference type="RefSeq" id="XP_025836078.1"/>
    </source>
</evidence>
<feature type="region of interest" description="Disordered" evidence="1">
    <location>
        <begin position="436"/>
        <end position="455"/>
    </location>
</feature>
<feature type="domain" description="Helicase ATP-binding" evidence="2">
    <location>
        <begin position="131"/>
        <end position="304"/>
    </location>
</feature>
<dbReference type="AlphaFoldDB" id="A0A7F5RJA6"/>
<evidence type="ECO:0000313" key="3">
    <source>
        <dbReference type="Proteomes" id="UP000192223"/>
    </source>
</evidence>
<dbReference type="InterPro" id="IPR027417">
    <property type="entry name" value="P-loop_NTPase"/>
</dbReference>
<dbReference type="Gene3D" id="3.40.50.10810">
    <property type="entry name" value="Tandem AAA-ATPase domain"/>
    <property type="match status" value="1"/>
</dbReference>
<dbReference type="Pfam" id="PF00176">
    <property type="entry name" value="SNF2-rel_dom"/>
    <property type="match status" value="1"/>
</dbReference>
<sequence length="493" mass="56974">MEDYTDSNILDESDERVLNFFQNATFEELKFLNTNPDKGHDVAEKIYGLRPFANWSDLELQLKKSFPHDMVAIAKEMFNVQLKIDQILERTKTISEDVKKALQKTSVVTLQPKQLLYLLKKCQVDVLNWMMVIHKENVNGILNYPLGSGRMLQLIAFFSLLKERKRNINGLPHLVIVPSNIVDNWVEAFKRYCPSMKVFVYHGSKEERTGHRLKFYKGELYMYDVILTTYTVVVHIADEREVFRSMTTDYVVFDETDTAKNINIQLYDNLIKTRALRRLLITTGSLQGNPLELMSVLYFIMPSKLLGDCYLSERSLQKALRGHLLEGEFTIYEKKVIDEVNEILEPFILQNLQEEKLGDMSLFVDTSVESTSAIKEENTYLEDDDDLVDTADYVQFESVEMNESYSASKSSITKNQQKASPDKVVIKKEVIEGDDSEWNPYALEDNTGDSVSDFDSDFETVKRRISPRRKFSTSTSSKRKRKSKFSAEDVNTP</sequence>
<name>A0A7F5RJA6_AGRPL</name>
<gene>
    <name evidence="4" type="primary">LOC108740255</name>
</gene>
<feature type="region of interest" description="Disordered" evidence="1">
    <location>
        <begin position="465"/>
        <end position="493"/>
    </location>
</feature>
<dbReference type="RefSeq" id="XP_025836078.1">
    <property type="nucleotide sequence ID" value="XM_025980293.1"/>
</dbReference>
<dbReference type="PANTHER" id="PTHR10799">
    <property type="entry name" value="SNF2/RAD54 HELICASE FAMILY"/>
    <property type="match status" value="1"/>
</dbReference>
<dbReference type="InterPro" id="IPR038718">
    <property type="entry name" value="SNF2-like_sf"/>
</dbReference>
<evidence type="ECO:0000256" key="1">
    <source>
        <dbReference type="SAM" id="MobiDB-lite"/>
    </source>
</evidence>
<dbReference type="InParanoid" id="A0A7F5RJA6"/>
<keyword evidence="3" id="KW-1185">Reference proteome</keyword>
<organism evidence="3 4">
    <name type="scientific">Agrilus planipennis</name>
    <name type="common">Emerald ash borer</name>
    <name type="synonym">Agrilus marcopoli</name>
    <dbReference type="NCBI Taxonomy" id="224129"/>
    <lineage>
        <taxon>Eukaryota</taxon>
        <taxon>Metazoa</taxon>
        <taxon>Ecdysozoa</taxon>
        <taxon>Arthropoda</taxon>
        <taxon>Hexapoda</taxon>
        <taxon>Insecta</taxon>
        <taxon>Pterygota</taxon>
        <taxon>Neoptera</taxon>
        <taxon>Endopterygota</taxon>
        <taxon>Coleoptera</taxon>
        <taxon>Polyphaga</taxon>
        <taxon>Elateriformia</taxon>
        <taxon>Buprestoidea</taxon>
        <taxon>Buprestidae</taxon>
        <taxon>Agrilinae</taxon>
        <taxon>Agrilus</taxon>
    </lineage>
</organism>
<proteinExistence type="predicted"/>
<dbReference type="InterPro" id="IPR000330">
    <property type="entry name" value="SNF2_N"/>
</dbReference>
<dbReference type="GeneID" id="108740255"/>
<dbReference type="PROSITE" id="PS51192">
    <property type="entry name" value="HELICASE_ATP_BIND_1"/>
    <property type="match status" value="1"/>
</dbReference>
<reference evidence="4" key="1">
    <citation type="submission" date="2025-08" db="UniProtKB">
        <authorList>
            <consortium name="RefSeq"/>
        </authorList>
    </citation>
    <scope>IDENTIFICATION</scope>
    <source>
        <tissue evidence="4">Entire body</tissue>
    </source>
</reference>
<dbReference type="SMART" id="SM00487">
    <property type="entry name" value="DEXDc"/>
    <property type="match status" value="1"/>
</dbReference>
<evidence type="ECO:0000259" key="2">
    <source>
        <dbReference type="PROSITE" id="PS51192"/>
    </source>
</evidence>
<protein>
    <submittedName>
        <fullName evidence="4">SWI/SNF-related matrix-associated actin-dependent regulator of chromatin subfamily A containing DEAD/H box 1 homolog</fullName>
    </submittedName>
</protein>
<dbReference type="GO" id="GO:0005524">
    <property type="term" value="F:ATP binding"/>
    <property type="evidence" value="ECO:0007669"/>
    <property type="project" value="InterPro"/>
</dbReference>
<dbReference type="OrthoDB" id="448448at2759"/>
<feature type="compositionally biased region" description="Basic residues" evidence="1">
    <location>
        <begin position="465"/>
        <end position="484"/>
    </location>
</feature>
<accession>A0A7F5RJA6</accession>
<dbReference type="KEGG" id="apln:108740255"/>
<dbReference type="SUPFAM" id="SSF52540">
    <property type="entry name" value="P-loop containing nucleoside triphosphate hydrolases"/>
    <property type="match status" value="1"/>
</dbReference>
<dbReference type="Proteomes" id="UP000192223">
    <property type="component" value="Unplaced"/>
</dbReference>